<evidence type="ECO:0000313" key="12">
    <source>
        <dbReference type="EMBL" id="OGG43052.1"/>
    </source>
</evidence>
<dbReference type="AlphaFoldDB" id="A0A1F6C1Z5"/>
<evidence type="ECO:0000256" key="8">
    <source>
        <dbReference type="ARBA" id="ARBA00022842"/>
    </source>
</evidence>
<evidence type="ECO:0000256" key="1">
    <source>
        <dbReference type="ARBA" id="ARBA00009518"/>
    </source>
</evidence>
<evidence type="ECO:0000256" key="9">
    <source>
        <dbReference type="ARBA" id="ARBA00023125"/>
    </source>
</evidence>
<organism evidence="12 13">
    <name type="scientific">Candidatus Kaiserbacteria bacterium RIFCSPHIGHO2_01_FULL_48_10</name>
    <dbReference type="NCBI Taxonomy" id="1798476"/>
    <lineage>
        <taxon>Bacteria</taxon>
        <taxon>Candidatus Kaiseribacteriota</taxon>
    </lineage>
</organism>
<keyword evidence="3" id="KW-0540">Nuclease</keyword>
<proteinExistence type="inferred from homology"/>
<dbReference type="SUPFAM" id="SSF53098">
    <property type="entry name" value="Ribonuclease H-like"/>
    <property type="match status" value="1"/>
</dbReference>
<dbReference type="Pfam" id="PF02075">
    <property type="entry name" value="RuvC"/>
    <property type="match status" value="1"/>
</dbReference>
<comment type="similarity">
    <text evidence="1">Belongs to the RuvC family.</text>
</comment>
<dbReference type="GO" id="GO:0003677">
    <property type="term" value="F:DNA binding"/>
    <property type="evidence" value="ECO:0007669"/>
    <property type="project" value="UniProtKB-KW"/>
</dbReference>
<evidence type="ECO:0000256" key="3">
    <source>
        <dbReference type="ARBA" id="ARBA00022722"/>
    </source>
</evidence>
<dbReference type="Proteomes" id="UP000178249">
    <property type="component" value="Unassembled WGS sequence"/>
</dbReference>
<dbReference type="GO" id="GO:0006281">
    <property type="term" value="P:DNA repair"/>
    <property type="evidence" value="ECO:0007669"/>
    <property type="project" value="UniProtKB-KW"/>
</dbReference>
<evidence type="ECO:0000256" key="4">
    <source>
        <dbReference type="ARBA" id="ARBA00022723"/>
    </source>
</evidence>
<dbReference type="PANTHER" id="PTHR30194:SF3">
    <property type="entry name" value="CROSSOVER JUNCTION ENDODEOXYRIBONUCLEASE RUVC"/>
    <property type="match status" value="1"/>
</dbReference>
<keyword evidence="4" id="KW-0479">Metal-binding</keyword>
<keyword evidence="10" id="KW-0233">DNA recombination</keyword>
<evidence type="ECO:0000256" key="2">
    <source>
        <dbReference type="ARBA" id="ARBA00022490"/>
    </source>
</evidence>
<dbReference type="Gene3D" id="3.30.420.10">
    <property type="entry name" value="Ribonuclease H-like superfamily/Ribonuclease H"/>
    <property type="match status" value="1"/>
</dbReference>
<keyword evidence="11" id="KW-0234">DNA repair</keyword>
<evidence type="ECO:0000256" key="11">
    <source>
        <dbReference type="ARBA" id="ARBA00023204"/>
    </source>
</evidence>
<dbReference type="GO" id="GO:0016787">
    <property type="term" value="F:hydrolase activity"/>
    <property type="evidence" value="ECO:0007669"/>
    <property type="project" value="UniProtKB-KW"/>
</dbReference>
<dbReference type="GO" id="GO:0004520">
    <property type="term" value="F:DNA endonuclease activity"/>
    <property type="evidence" value="ECO:0007669"/>
    <property type="project" value="InterPro"/>
</dbReference>
<comment type="caution">
    <text evidence="12">The sequence shown here is derived from an EMBL/GenBank/DDBJ whole genome shotgun (WGS) entry which is preliminary data.</text>
</comment>
<evidence type="ECO:0000256" key="10">
    <source>
        <dbReference type="ARBA" id="ARBA00023172"/>
    </source>
</evidence>
<dbReference type="GO" id="GO:0046872">
    <property type="term" value="F:metal ion binding"/>
    <property type="evidence" value="ECO:0007669"/>
    <property type="project" value="UniProtKB-KW"/>
</dbReference>
<dbReference type="PRINTS" id="PR00696">
    <property type="entry name" value="RSOLVASERUVC"/>
</dbReference>
<protein>
    <submittedName>
        <fullName evidence="12">Uncharacterized protein</fullName>
    </submittedName>
</protein>
<keyword evidence="7" id="KW-0378">Hydrolase</keyword>
<reference evidence="12 13" key="1">
    <citation type="journal article" date="2016" name="Nat. Commun.">
        <title>Thousands of microbial genomes shed light on interconnected biogeochemical processes in an aquifer system.</title>
        <authorList>
            <person name="Anantharaman K."/>
            <person name="Brown C.T."/>
            <person name="Hug L.A."/>
            <person name="Sharon I."/>
            <person name="Castelle C.J."/>
            <person name="Probst A.J."/>
            <person name="Thomas B.C."/>
            <person name="Singh A."/>
            <person name="Wilkins M.J."/>
            <person name="Karaoz U."/>
            <person name="Brodie E.L."/>
            <person name="Williams K.H."/>
            <person name="Hubbard S.S."/>
            <person name="Banfield J.F."/>
        </authorList>
    </citation>
    <scope>NUCLEOTIDE SEQUENCE [LARGE SCALE GENOMIC DNA]</scope>
</reference>
<sequence>MRLGKIFEKTQELIAIHEPNTLALETLFFSKNQKTAIAVAEARGVIIAAAATKGIPICEYSPQAVKIAVTGSGNAAKDGVIRMVEKLIILPKKKRLDDEYDAIALAIAHQAVLR</sequence>
<name>A0A1F6C1Z5_9BACT</name>
<evidence type="ECO:0000256" key="5">
    <source>
        <dbReference type="ARBA" id="ARBA00022759"/>
    </source>
</evidence>
<dbReference type="InterPro" id="IPR002176">
    <property type="entry name" value="X-over_junc_endoDNase_RuvC"/>
</dbReference>
<dbReference type="InterPro" id="IPR036397">
    <property type="entry name" value="RNaseH_sf"/>
</dbReference>
<dbReference type="InterPro" id="IPR012337">
    <property type="entry name" value="RNaseH-like_sf"/>
</dbReference>
<dbReference type="EMBL" id="MFKP01000055">
    <property type="protein sequence ID" value="OGG43052.1"/>
    <property type="molecule type" value="Genomic_DNA"/>
</dbReference>
<keyword evidence="6" id="KW-0227">DNA damage</keyword>
<evidence type="ECO:0000256" key="7">
    <source>
        <dbReference type="ARBA" id="ARBA00022801"/>
    </source>
</evidence>
<dbReference type="GO" id="GO:0006310">
    <property type="term" value="P:DNA recombination"/>
    <property type="evidence" value="ECO:0007669"/>
    <property type="project" value="UniProtKB-KW"/>
</dbReference>
<evidence type="ECO:0000256" key="6">
    <source>
        <dbReference type="ARBA" id="ARBA00022763"/>
    </source>
</evidence>
<keyword evidence="5" id="KW-0255">Endonuclease</keyword>
<accession>A0A1F6C1Z5</accession>
<gene>
    <name evidence="12" type="ORF">A2841_01615</name>
</gene>
<dbReference type="PANTHER" id="PTHR30194">
    <property type="entry name" value="CROSSOVER JUNCTION ENDODEOXYRIBONUCLEASE RUVC"/>
    <property type="match status" value="1"/>
</dbReference>
<keyword evidence="8" id="KW-0460">Magnesium</keyword>
<keyword evidence="9" id="KW-0238">DNA-binding</keyword>
<keyword evidence="2" id="KW-0963">Cytoplasm</keyword>
<dbReference type="CDD" id="cd16962">
    <property type="entry name" value="RuvC"/>
    <property type="match status" value="1"/>
</dbReference>
<evidence type="ECO:0000313" key="13">
    <source>
        <dbReference type="Proteomes" id="UP000178249"/>
    </source>
</evidence>